<dbReference type="SUPFAM" id="SSF51658">
    <property type="entry name" value="Xylose isomerase-like"/>
    <property type="match status" value="1"/>
</dbReference>
<dbReference type="PANTHER" id="PTHR12110">
    <property type="entry name" value="HYDROXYPYRUVATE ISOMERASE"/>
    <property type="match status" value="1"/>
</dbReference>
<gene>
    <name evidence="2" type="ORF">PSALAMII_LOCUS7122</name>
</gene>
<organism evidence="2 3">
    <name type="scientific">Penicillium salamii</name>
    <dbReference type="NCBI Taxonomy" id="1612424"/>
    <lineage>
        <taxon>Eukaryota</taxon>
        <taxon>Fungi</taxon>
        <taxon>Dikarya</taxon>
        <taxon>Ascomycota</taxon>
        <taxon>Pezizomycotina</taxon>
        <taxon>Eurotiomycetes</taxon>
        <taxon>Eurotiomycetidae</taxon>
        <taxon>Eurotiales</taxon>
        <taxon>Aspergillaceae</taxon>
        <taxon>Penicillium</taxon>
    </lineage>
</organism>
<dbReference type="EMBL" id="CAJVPD010000249">
    <property type="protein sequence ID" value="CAG8395619.1"/>
    <property type="molecule type" value="Genomic_DNA"/>
</dbReference>
<comment type="caution">
    <text evidence="2">The sequence shown here is derived from an EMBL/GenBank/DDBJ whole genome shotgun (WGS) entry which is preliminary data.</text>
</comment>
<dbReference type="PANTHER" id="PTHR12110:SF57">
    <property type="entry name" value="DIOXYGENASE, PUTATIVE-RELATED"/>
    <property type="match status" value="1"/>
</dbReference>
<proteinExistence type="predicted"/>
<protein>
    <recommendedName>
        <fullName evidence="1">Xylose isomerase-like TIM barrel domain-containing protein</fullName>
    </recommendedName>
</protein>
<evidence type="ECO:0000313" key="2">
    <source>
        <dbReference type="EMBL" id="CAG8395619.1"/>
    </source>
</evidence>
<dbReference type="Pfam" id="PF01261">
    <property type="entry name" value="AP_endonuc_2"/>
    <property type="match status" value="1"/>
</dbReference>
<dbReference type="InterPro" id="IPR036237">
    <property type="entry name" value="Xyl_isomerase-like_sf"/>
</dbReference>
<accession>A0A9W4JEY5</accession>
<dbReference type="Proteomes" id="UP001152592">
    <property type="component" value="Unassembled WGS sequence"/>
</dbReference>
<evidence type="ECO:0000259" key="1">
    <source>
        <dbReference type="Pfam" id="PF01261"/>
    </source>
</evidence>
<dbReference type="OrthoDB" id="9983241at2759"/>
<dbReference type="InterPro" id="IPR050312">
    <property type="entry name" value="IolE/XylAMocC-like"/>
</dbReference>
<evidence type="ECO:0000313" key="3">
    <source>
        <dbReference type="Proteomes" id="UP001152592"/>
    </source>
</evidence>
<dbReference type="AlphaFoldDB" id="A0A9W4JEY5"/>
<dbReference type="Gene3D" id="3.20.20.150">
    <property type="entry name" value="Divalent-metal-dependent TIM barrel enzymes"/>
    <property type="match status" value="1"/>
</dbReference>
<sequence length="349" mass="39129">MDYKPAILSLSLGRPGIHDFEYKMEQAAQAGFEGIELFFDDLQAVSRKIAGLSDDTKPTVDQLLAAADRCRDKCASLGITILTLQPYLFYDGLRDRAEQQRRLYEDAPIWMRLCHRLGVTMVQVSANFLPATSLIEDMEAHRDAVVADLGALADLGAAQTPPVRFAYEALSFSTKIDTWQAAWDVVKRADRPNLGIMLDTFNLVGRVWADPASVNDDRRVPNADAELGRSLRELVAEVDLAKVYYLQIADGERMASPLVEGHEFHVEGQSARMNWSRNARLFMYEEAQGGYLPVEEVVRVVVEELGYKGWMSLELFSRSVAEPGVQVPVEHAQRGIRSYRKMCDRLGIA</sequence>
<reference evidence="2" key="1">
    <citation type="submission" date="2021-07" db="EMBL/GenBank/DDBJ databases">
        <authorList>
            <person name="Branca A.L. A."/>
        </authorList>
    </citation>
    <scope>NUCLEOTIDE SEQUENCE</scope>
</reference>
<dbReference type="InterPro" id="IPR013022">
    <property type="entry name" value="Xyl_isomerase-like_TIM-brl"/>
</dbReference>
<feature type="domain" description="Xylose isomerase-like TIM barrel" evidence="1">
    <location>
        <begin position="25"/>
        <end position="337"/>
    </location>
</feature>
<name>A0A9W4JEY5_9EURO</name>